<keyword evidence="3" id="KW-1185">Reference proteome</keyword>
<comment type="caution">
    <text evidence="2">The sequence shown here is derived from an EMBL/GenBank/DDBJ whole genome shotgun (WGS) entry which is preliminary data.</text>
</comment>
<reference evidence="2 3" key="1">
    <citation type="submission" date="2020-08" db="EMBL/GenBank/DDBJ databases">
        <title>Functional genomics of gut bacteria from endangered species of beetles.</title>
        <authorList>
            <person name="Carlos-Shanley C."/>
        </authorList>
    </citation>
    <scope>NUCLEOTIDE SEQUENCE [LARGE SCALE GENOMIC DNA]</scope>
    <source>
        <strain evidence="2 3">S00245</strain>
    </source>
</reference>
<accession>A0A7W7K8T3</accession>
<gene>
    <name evidence="2" type="ORF">HNO88_001345</name>
</gene>
<evidence type="ECO:0000313" key="3">
    <source>
        <dbReference type="Proteomes" id="UP000555448"/>
    </source>
</evidence>
<dbReference type="Proteomes" id="UP000555448">
    <property type="component" value="Unassembled WGS sequence"/>
</dbReference>
<sequence>MRADARNLLDRLGRSDFAYREFADRFSDLELWPLFEALLKDPRVFQQEAVAEAMESSPAEPVSAPGIAAARPAGSSDRSAAPLAGESLADLFNRYEAGVSAPQQVRQGQDVRAMLRRLSDLDERGEL</sequence>
<name>A0A7W7K8T3_9SPHN</name>
<evidence type="ECO:0000256" key="1">
    <source>
        <dbReference type="SAM" id="MobiDB-lite"/>
    </source>
</evidence>
<dbReference type="EMBL" id="JACHLR010000004">
    <property type="protein sequence ID" value="MBB4858031.1"/>
    <property type="molecule type" value="Genomic_DNA"/>
</dbReference>
<dbReference type="AlphaFoldDB" id="A0A7W7K8T3"/>
<organism evidence="2 3">
    <name type="scientific">Novosphingobium chloroacetimidivorans</name>
    <dbReference type="NCBI Taxonomy" id="1428314"/>
    <lineage>
        <taxon>Bacteria</taxon>
        <taxon>Pseudomonadati</taxon>
        <taxon>Pseudomonadota</taxon>
        <taxon>Alphaproteobacteria</taxon>
        <taxon>Sphingomonadales</taxon>
        <taxon>Sphingomonadaceae</taxon>
        <taxon>Novosphingobium</taxon>
    </lineage>
</organism>
<dbReference type="RefSeq" id="WP_184243323.1">
    <property type="nucleotide sequence ID" value="NZ_JACHLR010000004.1"/>
</dbReference>
<proteinExistence type="predicted"/>
<protein>
    <submittedName>
        <fullName evidence="2">Uncharacterized protein</fullName>
    </submittedName>
</protein>
<feature type="region of interest" description="Disordered" evidence="1">
    <location>
        <begin position="51"/>
        <end position="81"/>
    </location>
</feature>
<evidence type="ECO:0000313" key="2">
    <source>
        <dbReference type="EMBL" id="MBB4858031.1"/>
    </source>
</evidence>